<dbReference type="EMBL" id="CM020619">
    <property type="protein sequence ID" value="KAK1864744.1"/>
    <property type="molecule type" value="Genomic_DNA"/>
</dbReference>
<organism evidence="1 2">
    <name type="scientific">Pyropia yezoensis</name>
    <name type="common">Susabi-nori</name>
    <name type="synonym">Porphyra yezoensis</name>
    <dbReference type="NCBI Taxonomy" id="2788"/>
    <lineage>
        <taxon>Eukaryota</taxon>
        <taxon>Rhodophyta</taxon>
        <taxon>Bangiophyceae</taxon>
        <taxon>Bangiales</taxon>
        <taxon>Bangiaceae</taxon>
        <taxon>Pyropia</taxon>
    </lineage>
</organism>
<gene>
    <name evidence="1" type="ORF">I4F81_007288</name>
</gene>
<evidence type="ECO:0000313" key="2">
    <source>
        <dbReference type="Proteomes" id="UP000798662"/>
    </source>
</evidence>
<proteinExistence type="predicted"/>
<reference evidence="1" key="1">
    <citation type="submission" date="2019-11" db="EMBL/GenBank/DDBJ databases">
        <title>Nori genome reveals adaptations in red seaweeds to the harsh intertidal environment.</title>
        <authorList>
            <person name="Wang D."/>
            <person name="Mao Y."/>
        </authorList>
    </citation>
    <scope>NUCLEOTIDE SEQUENCE</scope>
    <source>
        <tissue evidence="1">Gametophyte</tissue>
    </source>
</reference>
<sequence length="781" mass="85398">MSCETTGILSTPDPIILSARVPAFVLPGAPLSFERLPPSAAVTCGALPILEELGVRRQDGLPPQADDMLLPTPPMDLEVQVTEFEVGMLWSAVDDVRRRQTPPMRTRRSLTPRVKVRQSKTKSVRCPALYVRASGGGGKTETVRQFINLKGDSDVVPLQAQRLASEAQIYALNCNGMCALEPGVEDVFMDGSSAYLPILLRILYLERADFDSCSWTNFCVACVEAHNTGTLSSFDVFAEVKGLLAYRRGHSGAPVLLAVDELLKCNSLKTPKGWEESTVAGKYRSLLCRLLDVELGNVIFATLSYQFVADERTASNRQVVMGTSLSNFSMNDVVVLLDDAFTYLYNGEDLGVKADGSIGHVDLCVELDSSEYYELLQSMAALTGGQRRIVSELYGAIRLCKKGATIKGLIRGSGAQLALKPTSMPTLGKDKDYTEAVLRLLLLNAEVFVTGTLCKVSRGPDGILSEPVRRLPSHDGANEHYTFDELASSSSLFLKELGSEVVARVTVVPAMLIFLENHAKDQPSVSFLSVVAALVATESGLQWKAWELFHVRWERAVSLARSLSPSAFSRSSLSELYKLSEGTFVGSSSVFHTPLDASVFRSEVETVVDVRAFWEFARKPDKCDALCRTLYLLPDSCPGVDAVAFHRRCGIHGGSQIIAVLLQFKFTVDTACTILSAADVKTCWRSLTHIDCFGESWDNWKDTIALIFVGRRSSYTICPPKAIQLPDKERDALLPRLEDWSERVAVLAAEDLEAVYGPVFASFVEAADLLLPRNVASTSSA</sequence>
<evidence type="ECO:0000313" key="1">
    <source>
        <dbReference type="EMBL" id="KAK1864744.1"/>
    </source>
</evidence>
<protein>
    <submittedName>
        <fullName evidence="1">Uncharacterized protein</fullName>
    </submittedName>
</protein>
<name>A0ACC3C461_PYRYE</name>
<comment type="caution">
    <text evidence="1">The sequence shown here is derived from an EMBL/GenBank/DDBJ whole genome shotgun (WGS) entry which is preliminary data.</text>
</comment>
<dbReference type="Proteomes" id="UP000798662">
    <property type="component" value="Chromosome 2"/>
</dbReference>
<keyword evidence="2" id="KW-1185">Reference proteome</keyword>
<accession>A0ACC3C461</accession>